<dbReference type="AlphaFoldDB" id="A0A2H9U6I0"/>
<dbReference type="SUPFAM" id="SSF52540">
    <property type="entry name" value="P-loop containing nucleoside triphosphate hydrolases"/>
    <property type="match status" value="1"/>
</dbReference>
<gene>
    <name evidence="1" type="ORF">CUC53_06225</name>
</gene>
<protein>
    <submittedName>
        <fullName evidence="1">Uncharacterized protein</fullName>
    </submittedName>
</protein>
<proteinExistence type="predicted"/>
<name>A0A2H9U6I0_9GAMM</name>
<dbReference type="InterPro" id="IPR056955">
    <property type="entry name" value="ORC-CDC6-like"/>
</dbReference>
<reference evidence="1 2" key="1">
    <citation type="submission" date="2017-11" db="EMBL/GenBank/DDBJ databases">
        <title>Draft genome sequence of environmental isolate Aeromonas cavernicola sp. nov. MDC 2508.</title>
        <authorList>
            <person name="Colston S.M."/>
            <person name="Navarro A."/>
            <person name="Martinez-Murcia A.J."/>
            <person name="Graf J."/>
        </authorList>
    </citation>
    <scope>NUCLEOTIDE SEQUENCE [LARGE SCALE GENOMIC DNA]</scope>
    <source>
        <strain evidence="1 2">MDC 2508</strain>
    </source>
</reference>
<dbReference type="OrthoDB" id="271711at2"/>
<organism evidence="1 2">
    <name type="scientific">Aeromonas cavernicola</name>
    <dbReference type="NCBI Taxonomy" id="1006623"/>
    <lineage>
        <taxon>Bacteria</taxon>
        <taxon>Pseudomonadati</taxon>
        <taxon>Pseudomonadota</taxon>
        <taxon>Gammaproteobacteria</taxon>
        <taxon>Aeromonadales</taxon>
        <taxon>Aeromonadaceae</taxon>
        <taxon>Aeromonas</taxon>
    </lineage>
</organism>
<accession>A0A2H9U6I0</accession>
<dbReference type="InterPro" id="IPR027417">
    <property type="entry name" value="P-loop_NTPase"/>
</dbReference>
<evidence type="ECO:0000313" key="1">
    <source>
        <dbReference type="EMBL" id="PJG59640.1"/>
    </source>
</evidence>
<comment type="caution">
    <text evidence="1">The sequence shown here is derived from an EMBL/GenBank/DDBJ whole genome shotgun (WGS) entry which is preliminary data.</text>
</comment>
<dbReference type="EMBL" id="PGGC01000052">
    <property type="protein sequence ID" value="PJG59640.1"/>
    <property type="molecule type" value="Genomic_DNA"/>
</dbReference>
<dbReference type="Proteomes" id="UP000235861">
    <property type="component" value="Unassembled WGS sequence"/>
</dbReference>
<keyword evidence="2" id="KW-1185">Reference proteome</keyword>
<sequence>MIHKLSDIVSKNRAEEFPDDLWGLYVLPLDYETANLHKLTKGSVIVGGRGSGKTMYLKYHCHATMFSKNRFNLPQDIFTSIGIYWKPDTAFTQIINNRWLSERWLSAFNTYSSLCILIEFSKLIKNINSSNIENIDLINSLASLYLPDPISEEIKCNRVKLIDADKILESCLYKITNWINSPFEKSPDYNIEPKNTFDIISKHIQQSHELLRNTTFHIFIDEFENLSQEQQKIINTWLKHGRSPTLYSIAYKKHANVSNDTLSQEKIVELNDYRIIDLEQLYLDDNSYKNYEILASEILALKLTSANKAFSPIYTELIKSYSDPSFLTKRRENKEYQSALITHMNGIFQSMAIRQLSQEIIIDSTLKGKLVNGLIVEGLKKHDEKKLNAFDFINDKYPEASLVNGVLLNRTSMKPSILKNKFDELTTHDVTGDYKGWIDNNLYGVILYIYNTLPKRVCPLYVGFNQFVLMSKGNLRHFLELCYQTFLRAENQSEDGNIDFPINIAVQGKATLATSTTQLEKIEQLGSNGIHLKRLAKRLGVIFTLSQNRKSQSEPEINHFSIALSDISLLDEDTQKLLTEASIWSVLFPTKSTKIKSSTDTEMIDYILHPMLSCYFGISPRKKRKLRFNAEHIRAICYGKEDEFKSLVSKYSKQWDIASDEGDQTTKLLDQNGQYRLL</sequence>
<dbReference type="RefSeq" id="WP_100293354.1">
    <property type="nucleotide sequence ID" value="NZ_PGGC01000052.1"/>
</dbReference>
<evidence type="ECO:0000313" key="2">
    <source>
        <dbReference type="Proteomes" id="UP000235861"/>
    </source>
</evidence>
<dbReference type="Pfam" id="PF24389">
    <property type="entry name" value="ORC-CDC6-like"/>
    <property type="match status" value="1"/>
</dbReference>